<dbReference type="Pfam" id="PF00069">
    <property type="entry name" value="Pkinase"/>
    <property type="match status" value="1"/>
</dbReference>
<dbReference type="PROSITE" id="PS00107">
    <property type="entry name" value="PROTEIN_KINASE_ATP"/>
    <property type="match status" value="1"/>
</dbReference>
<dbReference type="InterPro" id="IPR011009">
    <property type="entry name" value="Kinase-like_dom_sf"/>
</dbReference>
<evidence type="ECO:0000256" key="4">
    <source>
        <dbReference type="ARBA" id="ARBA00022741"/>
    </source>
</evidence>
<dbReference type="GO" id="GO:0004674">
    <property type="term" value="F:protein serine/threonine kinase activity"/>
    <property type="evidence" value="ECO:0007669"/>
    <property type="project" value="UniProtKB-KW"/>
</dbReference>
<feature type="region of interest" description="Disordered" evidence="8">
    <location>
        <begin position="295"/>
        <end position="322"/>
    </location>
</feature>
<dbReference type="GO" id="GO:0005856">
    <property type="term" value="C:cytoskeleton"/>
    <property type="evidence" value="ECO:0007669"/>
    <property type="project" value="TreeGrafter"/>
</dbReference>
<evidence type="ECO:0000256" key="8">
    <source>
        <dbReference type="SAM" id="MobiDB-lite"/>
    </source>
</evidence>
<comment type="caution">
    <text evidence="10">The sequence shown here is derived from an EMBL/GenBank/DDBJ whole genome shotgun (WGS) entry which is preliminary data.</text>
</comment>
<dbReference type="SMART" id="SM00220">
    <property type="entry name" value="S_TKc"/>
    <property type="match status" value="1"/>
</dbReference>
<dbReference type="EC" id="2.7.12.1" evidence="10"/>
<gene>
    <name evidence="10" type="ORF">TGP89_283480</name>
</gene>
<keyword evidence="2" id="KW-0723">Serine/threonine-protein kinase</keyword>
<accession>A0A086J7T9</accession>
<feature type="compositionally biased region" description="Basic and acidic residues" evidence="8">
    <location>
        <begin position="8"/>
        <end position="17"/>
    </location>
</feature>
<evidence type="ECO:0000313" key="10">
    <source>
        <dbReference type="EMBL" id="KFG28207.1"/>
    </source>
</evidence>
<feature type="compositionally biased region" description="Polar residues" evidence="8">
    <location>
        <begin position="31"/>
        <end position="41"/>
    </location>
</feature>
<dbReference type="PANTHER" id="PTHR24058:SF22">
    <property type="entry name" value="DUAL SPECIFICITY TYROSINE-PHOSPHORYLATION-REGULATED KINASE 4"/>
    <property type="match status" value="1"/>
</dbReference>
<reference evidence="10 11" key="1">
    <citation type="submission" date="2014-03" db="EMBL/GenBank/DDBJ databases">
        <authorList>
            <person name="Sibley D."/>
            <person name="Venepally P."/>
            <person name="Karamycheva S."/>
            <person name="Hadjithomas M."/>
            <person name="Khan A."/>
            <person name="Brunk B."/>
            <person name="Roos D."/>
            <person name="Caler E."/>
            <person name="Lorenzi H."/>
        </authorList>
    </citation>
    <scope>NUCLEOTIDE SEQUENCE [LARGE SCALE GENOMIC DNA]</scope>
    <source>
        <strain evidence="11">p89</strain>
    </source>
</reference>
<evidence type="ECO:0000256" key="3">
    <source>
        <dbReference type="ARBA" id="ARBA00022679"/>
    </source>
</evidence>
<protein>
    <submittedName>
        <fullName evidence="10">Putative cell-cycle-associated protein kinase DYRK2</fullName>
        <ecNumber evidence="10">2.7.12.1</ecNumber>
    </submittedName>
</protein>
<dbReference type="OrthoDB" id="9332038at2759"/>
<feature type="compositionally biased region" description="Polar residues" evidence="8">
    <location>
        <begin position="506"/>
        <end position="519"/>
    </location>
</feature>
<comment type="similarity">
    <text evidence="1">Belongs to the protein kinase superfamily. CMGC Ser/Thr protein kinase family. MNB/DYRK subfamily.</text>
</comment>
<feature type="region of interest" description="Disordered" evidence="8">
    <location>
        <begin position="353"/>
        <end position="379"/>
    </location>
</feature>
<sequence>MDFQDLAETSKGDRCSEHSPPLQAGQVARVPSTQGRSSSSVLPVDDTFRNIQADAHQTQFFPAAFPLVQAERSVSWNENSPSVKFDTRNLPQQSVARWKGFPSFSSSNCVRKLRVSCDTPALNSSEPSPAPGKRNEARADIQDEVATGMTETQRPPDYDQTHDPFMPVNGEGSAGIAEEFTPRGTDKAPSPSTTTSGVCGSASAFSCPQFSIAAGSACCTFSPFKPLGTSTSIRFAKCISNASTSCTLSGETSQRNRRDSAPHSLLDLGKNFCGGSLQSACDACRSAGFRPLLRRTSTAQTKSAPLPEVPARASSFPDPRRDATEHVSTAVGCRLSSSSSTTAAMSNLLSSDSLSQMPHTSCREVSGSDNESSSCEQGFMKGGQKDIVTLCRSRQQRGDAFRGSVISTVQWNISADSPETLVCRGRQTETEASSIRPAAPGVSLVASRQSDKGFTTSQQRIRHVSVTKSPKLMENNRFSASPQQMFVRHLPCQSVPSILRLDSGAPRQQENALGEQNASPLGISETPPQSPCIRRSCSAKAHTTHRVGFSRCERCVVGSEAQREQAFSYKAHPYCHYKKPCRENSKRTECVNSQETIQRQTGAPWPNLGVPGYSTSGVAADDTSRSLSQVAPDSWCVWKLNARTTGTNVHGNSKTFAVHEEPDPHQCGTGYKQLPITGEELVRKHSDWLTEFEKTEALEFREVWYWGRSRKAPAGDSVKAKDCHNNGFDDSRGDYLASLGDHVNYRFEMIAALGRGSFGQVFRAFDHKTGGCVALKIVRNKKHFHVQGCVEVRTLQKLLQNDKDDKGNVIHMKEHFIFRNHLIITFELLNMNLYEFLKRNTFKGLSSLAIRSIGIQLLQALRLLKRQQIVHCDLKPENIVLKNQLKSSIKVIDFGSSCPEGEMPYSYIQSRFYRSPEVLLGLSYGCPIDIWSLGCILAELQTGHPLFAGENETDQTDDVHFVDFIRECLQWDPFQRITPEQALQHEWIKQFKTLRQQKQRESGEYQRCN</sequence>
<organism evidence="10 11">
    <name type="scientific">Toxoplasma gondii p89</name>
    <dbReference type="NCBI Taxonomy" id="943119"/>
    <lineage>
        <taxon>Eukaryota</taxon>
        <taxon>Sar</taxon>
        <taxon>Alveolata</taxon>
        <taxon>Apicomplexa</taxon>
        <taxon>Conoidasida</taxon>
        <taxon>Coccidia</taxon>
        <taxon>Eucoccidiorida</taxon>
        <taxon>Eimeriorina</taxon>
        <taxon>Sarcocystidae</taxon>
        <taxon>Toxoplasma</taxon>
    </lineage>
</organism>
<evidence type="ECO:0000259" key="9">
    <source>
        <dbReference type="PROSITE" id="PS50011"/>
    </source>
</evidence>
<dbReference type="Gene3D" id="3.30.200.20">
    <property type="entry name" value="Phosphorylase Kinase, domain 1"/>
    <property type="match status" value="1"/>
</dbReference>
<feature type="region of interest" description="Disordered" evidence="8">
    <location>
        <begin position="170"/>
        <end position="195"/>
    </location>
</feature>
<proteinExistence type="inferred from homology"/>
<dbReference type="EMBL" id="AEYI02002458">
    <property type="protein sequence ID" value="KFG28207.1"/>
    <property type="molecule type" value="Genomic_DNA"/>
</dbReference>
<dbReference type="Proteomes" id="UP000028828">
    <property type="component" value="Unassembled WGS sequence"/>
</dbReference>
<dbReference type="GO" id="GO:0005737">
    <property type="term" value="C:cytoplasm"/>
    <property type="evidence" value="ECO:0007669"/>
    <property type="project" value="TreeGrafter"/>
</dbReference>
<dbReference type="InterPro" id="IPR017441">
    <property type="entry name" value="Protein_kinase_ATP_BS"/>
</dbReference>
<dbReference type="PROSITE" id="PS50011">
    <property type="entry name" value="PROTEIN_KINASE_DOM"/>
    <property type="match status" value="1"/>
</dbReference>
<evidence type="ECO:0000256" key="1">
    <source>
        <dbReference type="ARBA" id="ARBA00008867"/>
    </source>
</evidence>
<feature type="domain" description="Protein kinase" evidence="9">
    <location>
        <begin position="747"/>
        <end position="988"/>
    </location>
</feature>
<evidence type="ECO:0000256" key="5">
    <source>
        <dbReference type="ARBA" id="ARBA00022777"/>
    </source>
</evidence>
<dbReference type="SUPFAM" id="SSF56112">
    <property type="entry name" value="Protein kinase-like (PK-like)"/>
    <property type="match status" value="1"/>
</dbReference>
<keyword evidence="3 10" id="KW-0808">Transferase</keyword>
<dbReference type="GO" id="GO:0004712">
    <property type="term" value="F:protein serine/threonine/tyrosine kinase activity"/>
    <property type="evidence" value="ECO:0007669"/>
    <property type="project" value="UniProtKB-EC"/>
</dbReference>
<dbReference type="GO" id="GO:0005524">
    <property type="term" value="F:ATP binding"/>
    <property type="evidence" value="ECO:0007669"/>
    <property type="project" value="UniProtKB-UniRule"/>
</dbReference>
<keyword evidence="5 10" id="KW-0418">Kinase</keyword>
<dbReference type="PROSITE" id="PS00108">
    <property type="entry name" value="PROTEIN_KINASE_ST"/>
    <property type="match status" value="1"/>
</dbReference>
<dbReference type="VEuPathDB" id="ToxoDB:TGP89_283480"/>
<feature type="binding site" evidence="7">
    <location>
        <position position="776"/>
    </location>
    <ligand>
        <name>ATP</name>
        <dbReference type="ChEBI" id="CHEBI:30616"/>
    </ligand>
</feature>
<dbReference type="InterPro" id="IPR050494">
    <property type="entry name" value="Ser_Thr_dual-spec_kinase"/>
</dbReference>
<evidence type="ECO:0000313" key="11">
    <source>
        <dbReference type="Proteomes" id="UP000028828"/>
    </source>
</evidence>
<dbReference type="PANTHER" id="PTHR24058">
    <property type="entry name" value="DUAL SPECIFICITY PROTEIN KINASE"/>
    <property type="match status" value="1"/>
</dbReference>
<evidence type="ECO:0000256" key="7">
    <source>
        <dbReference type="PROSITE-ProRule" id="PRU10141"/>
    </source>
</evidence>
<evidence type="ECO:0000256" key="2">
    <source>
        <dbReference type="ARBA" id="ARBA00022527"/>
    </source>
</evidence>
<dbReference type="Gene3D" id="1.10.510.10">
    <property type="entry name" value="Transferase(Phosphotransferase) domain 1"/>
    <property type="match status" value="1"/>
</dbReference>
<feature type="region of interest" description="Disordered" evidence="8">
    <location>
        <begin position="506"/>
        <end position="527"/>
    </location>
</feature>
<feature type="compositionally biased region" description="Polar residues" evidence="8">
    <location>
        <begin position="367"/>
        <end position="376"/>
    </location>
</feature>
<dbReference type="AlphaFoldDB" id="A0A086J7T9"/>
<evidence type="ECO:0000256" key="6">
    <source>
        <dbReference type="ARBA" id="ARBA00022840"/>
    </source>
</evidence>
<dbReference type="InterPro" id="IPR008271">
    <property type="entry name" value="Ser/Thr_kinase_AS"/>
</dbReference>
<feature type="region of interest" description="Disordered" evidence="8">
    <location>
        <begin position="1"/>
        <end position="41"/>
    </location>
</feature>
<keyword evidence="4 7" id="KW-0547">Nucleotide-binding</keyword>
<dbReference type="CDD" id="cd14210">
    <property type="entry name" value="PKc_DYRK"/>
    <property type="match status" value="1"/>
</dbReference>
<name>A0A086J7T9_TOXGO</name>
<keyword evidence="6 7" id="KW-0067">ATP-binding</keyword>
<dbReference type="InterPro" id="IPR000719">
    <property type="entry name" value="Prot_kinase_dom"/>
</dbReference>